<feature type="transmembrane region" description="Helical" evidence="5">
    <location>
        <begin position="208"/>
        <end position="226"/>
    </location>
</feature>
<accession>A0A0W0WVR5</accession>
<dbReference type="AlphaFoldDB" id="A0A0W0WVR5"/>
<reference evidence="6 7" key="1">
    <citation type="submission" date="2015-11" db="EMBL/GenBank/DDBJ databases">
        <title>Genomic analysis of 38 Legionella species identifies large and diverse effector repertoires.</title>
        <authorList>
            <person name="Burstein D."/>
            <person name="Amaro F."/>
            <person name="Zusman T."/>
            <person name="Lifshitz Z."/>
            <person name="Cohen O."/>
            <person name="Gilbert J.A."/>
            <person name="Pupko T."/>
            <person name="Shuman H.A."/>
            <person name="Segal G."/>
        </authorList>
    </citation>
    <scope>NUCLEOTIDE SEQUENCE [LARGE SCALE GENOMIC DNA]</scope>
    <source>
        <strain evidence="6 7">ATCC 49506</strain>
    </source>
</reference>
<dbReference type="PANTHER" id="PTHR30371">
    <property type="entry name" value="SEC-INDEPENDENT PROTEIN TRANSLOCASE PROTEIN TATC"/>
    <property type="match status" value="1"/>
</dbReference>
<dbReference type="Proteomes" id="UP000054725">
    <property type="component" value="Unassembled WGS sequence"/>
</dbReference>
<dbReference type="RefSeq" id="WP_058504836.1">
    <property type="nucleotide sequence ID" value="NZ_CAAAIF010000014.1"/>
</dbReference>
<dbReference type="GO" id="GO:0065002">
    <property type="term" value="P:intracellular protein transmembrane transport"/>
    <property type="evidence" value="ECO:0007669"/>
    <property type="project" value="TreeGrafter"/>
</dbReference>
<evidence type="ECO:0000256" key="5">
    <source>
        <dbReference type="HAMAP-Rule" id="MF_00902"/>
    </source>
</evidence>
<evidence type="ECO:0000256" key="2">
    <source>
        <dbReference type="ARBA" id="ARBA00022692"/>
    </source>
</evidence>
<evidence type="ECO:0000313" key="7">
    <source>
        <dbReference type="Proteomes" id="UP000054725"/>
    </source>
</evidence>
<dbReference type="STRING" id="45070.Lnau_1397"/>
<dbReference type="PANTHER" id="PTHR30371:SF0">
    <property type="entry name" value="SEC-INDEPENDENT PROTEIN TRANSLOCASE PROTEIN TATC, CHLOROPLASTIC-RELATED"/>
    <property type="match status" value="1"/>
</dbReference>
<dbReference type="PRINTS" id="PR01840">
    <property type="entry name" value="TATCFAMILY"/>
</dbReference>
<feature type="transmembrane region" description="Helical" evidence="5">
    <location>
        <begin position="149"/>
        <end position="172"/>
    </location>
</feature>
<dbReference type="EMBL" id="LNYO01000013">
    <property type="protein sequence ID" value="KTD36413.1"/>
    <property type="molecule type" value="Genomic_DNA"/>
</dbReference>
<comment type="caution">
    <text evidence="6">The sequence shown here is derived from an EMBL/GenBank/DDBJ whole genome shotgun (WGS) entry which is preliminary data.</text>
</comment>
<dbReference type="Pfam" id="PF00902">
    <property type="entry name" value="TatC"/>
    <property type="match status" value="1"/>
</dbReference>
<evidence type="ECO:0000256" key="1">
    <source>
        <dbReference type="ARBA" id="ARBA00004141"/>
    </source>
</evidence>
<feature type="transmembrane region" description="Helical" evidence="5">
    <location>
        <begin position="184"/>
        <end position="202"/>
    </location>
</feature>
<keyword evidence="2 5" id="KW-0812">Transmembrane</keyword>
<sequence length="246" mass="28195">MLNHLLELRRRILYVFLFFLVLFFLFFFYANHLFHALVNPLLKALANQDSMIATQITSPVLIPIKLAADVAMLCSAPFALLQLWCFAAPGLYRKERFHLRNAIITSLLLFCLGALFCFYCILPYMFQFFAKSVPEGVHLMPDMAETLDFITRMLLLFGLCFQVPLLCLTVVRLGWVELAVLKKIRPYIIVMAFVVGMLLTPPDVLSQIMLAVPLCLLYELGIFLASRKTYNSTGDLRGRDIDKREI</sequence>
<comment type="subcellular location">
    <subcellularLocation>
        <location evidence="5">Cell membrane</location>
        <topology evidence="5">Multi-pass membrane protein</topology>
    </subcellularLocation>
    <subcellularLocation>
        <location evidence="1">Membrane</location>
        <topology evidence="1">Multi-pass membrane protein</topology>
    </subcellularLocation>
</comment>
<keyword evidence="5" id="KW-0653">Protein transport</keyword>
<name>A0A0W0WVR5_9GAMM</name>
<keyword evidence="4 5" id="KW-0472">Membrane</keyword>
<dbReference type="GO" id="GO:0043953">
    <property type="term" value="P:protein transport by the Tat complex"/>
    <property type="evidence" value="ECO:0007669"/>
    <property type="project" value="UniProtKB-UniRule"/>
</dbReference>
<keyword evidence="5" id="KW-0811">Translocation</keyword>
<keyword evidence="7" id="KW-1185">Reference proteome</keyword>
<keyword evidence="3 5" id="KW-1133">Transmembrane helix</keyword>
<dbReference type="HAMAP" id="MF_00902">
    <property type="entry name" value="TatC"/>
    <property type="match status" value="1"/>
</dbReference>
<evidence type="ECO:0000313" key="6">
    <source>
        <dbReference type="EMBL" id="KTD36413.1"/>
    </source>
</evidence>
<feature type="transmembrane region" description="Helical" evidence="5">
    <location>
        <begin position="104"/>
        <end position="129"/>
    </location>
</feature>
<dbReference type="GO" id="GO:0009977">
    <property type="term" value="F:proton motive force dependent protein transmembrane transporter activity"/>
    <property type="evidence" value="ECO:0007669"/>
    <property type="project" value="TreeGrafter"/>
</dbReference>
<dbReference type="GO" id="GO:0033281">
    <property type="term" value="C:TAT protein transport complex"/>
    <property type="evidence" value="ECO:0007669"/>
    <property type="project" value="UniProtKB-UniRule"/>
</dbReference>
<feature type="transmembrane region" description="Helical" evidence="5">
    <location>
        <begin position="70"/>
        <end position="92"/>
    </location>
</feature>
<proteinExistence type="inferred from homology"/>
<dbReference type="OrthoDB" id="9777044at2"/>
<organism evidence="6 7">
    <name type="scientific">Legionella nautarum</name>
    <dbReference type="NCBI Taxonomy" id="45070"/>
    <lineage>
        <taxon>Bacteria</taxon>
        <taxon>Pseudomonadati</taxon>
        <taxon>Pseudomonadota</taxon>
        <taxon>Gammaproteobacteria</taxon>
        <taxon>Legionellales</taxon>
        <taxon>Legionellaceae</taxon>
        <taxon>Legionella</taxon>
    </lineage>
</organism>
<dbReference type="InterPro" id="IPR002033">
    <property type="entry name" value="TatC"/>
</dbReference>
<evidence type="ECO:0000256" key="3">
    <source>
        <dbReference type="ARBA" id="ARBA00022989"/>
    </source>
</evidence>
<dbReference type="NCBIfam" id="TIGR00945">
    <property type="entry name" value="tatC"/>
    <property type="match status" value="1"/>
</dbReference>
<protein>
    <recommendedName>
        <fullName evidence="5">Sec-independent protein translocase protein TatC</fullName>
    </recommendedName>
</protein>
<gene>
    <name evidence="5" type="primary">tatC</name>
    <name evidence="6" type="ORF">Lnau_1397</name>
</gene>
<feature type="transmembrane region" description="Helical" evidence="5">
    <location>
        <begin position="12"/>
        <end position="30"/>
    </location>
</feature>
<evidence type="ECO:0000256" key="4">
    <source>
        <dbReference type="ARBA" id="ARBA00023136"/>
    </source>
</evidence>
<comment type="similarity">
    <text evidence="5">Belongs to the TatC family.</text>
</comment>
<keyword evidence="5" id="KW-0813">Transport</keyword>
<keyword evidence="5" id="KW-1003">Cell membrane</keyword>
<comment type="function">
    <text evidence="5">Part of the twin-arginine translocation (Tat) system that transports large folded proteins containing a characteristic twin-arginine motif in their signal peptide across membranes. Together with TatB, TatC is part of a receptor directly interacting with Tat signal peptides.</text>
</comment>
<comment type="subunit">
    <text evidence="5">The Tat system comprises two distinct complexes: a TatABC complex, containing multiple copies of TatA, TatB and TatC subunits, and a separate TatA complex, containing only TatA subunits. Substrates initially bind to the TatABC complex, which probably triggers association of the separate TatA complex to form the active translocon.</text>
</comment>